<organism evidence="3 4">
    <name type="scientific">Athelia psychrophila</name>
    <dbReference type="NCBI Taxonomy" id="1759441"/>
    <lineage>
        <taxon>Eukaryota</taxon>
        <taxon>Fungi</taxon>
        <taxon>Dikarya</taxon>
        <taxon>Basidiomycota</taxon>
        <taxon>Agaricomycotina</taxon>
        <taxon>Agaricomycetes</taxon>
        <taxon>Agaricomycetidae</taxon>
        <taxon>Atheliales</taxon>
        <taxon>Atheliaceae</taxon>
        <taxon>Athelia</taxon>
    </lineage>
</organism>
<keyword evidence="4" id="KW-1185">Reference proteome</keyword>
<feature type="domain" description="Kinetochore protein Sos7 coiled-coil" evidence="2">
    <location>
        <begin position="67"/>
        <end position="142"/>
    </location>
</feature>
<dbReference type="Proteomes" id="UP000076532">
    <property type="component" value="Unassembled WGS sequence"/>
</dbReference>
<dbReference type="Pfam" id="PF20882">
    <property type="entry name" value="Sos7"/>
    <property type="match status" value="1"/>
</dbReference>
<evidence type="ECO:0000256" key="1">
    <source>
        <dbReference type="SAM" id="Coils"/>
    </source>
</evidence>
<reference evidence="3 4" key="1">
    <citation type="journal article" date="2016" name="Mol. Biol. Evol.">
        <title>Comparative Genomics of Early-Diverging Mushroom-Forming Fungi Provides Insights into the Origins of Lignocellulose Decay Capabilities.</title>
        <authorList>
            <person name="Nagy L.G."/>
            <person name="Riley R."/>
            <person name="Tritt A."/>
            <person name="Adam C."/>
            <person name="Daum C."/>
            <person name="Floudas D."/>
            <person name="Sun H."/>
            <person name="Yadav J.S."/>
            <person name="Pangilinan J."/>
            <person name="Larsson K.H."/>
            <person name="Matsuura K."/>
            <person name="Barry K."/>
            <person name="Labutti K."/>
            <person name="Kuo R."/>
            <person name="Ohm R.A."/>
            <person name="Bhattacharya S.S."/>
            <person name="Shirouzu T."/>
            <person name="Yoshinaga Y."/>
            <person name="Martin F.M."/>
            <person name="Grigoriev I.V."/>
            <person name="Hibbett D.S."/>
        </authorList>
    </citation>
    <scope>NUCLEOTIDE SEQUENCE [LARGE SCALE GENOMIC DNA]</scope>
    <source>
        <strain evidence="3 4">CBS 109695</strain>
    </source>
</reference>
<dbReference type="GO" id="GO:0000776">
    <property type="term" value="C:kinetochore"/>
    <property type="evidence" value="ECO:0007669"/>
    <property type="project" value="InterPro"/>
</dbReference>
<dbReference type="InterPro" id="IPR037475">
    <property type="entry name" value="Sos7"/>
</dbReference>
<dbReference type="EMBL" id="KV417481">
    <property type="protein sequence ID" value="KZP33867.1"/>
    <property type="molecule type" value="Genomic_DNA"/>
</dbReference>
<evidence type="ECO:0000313" key="4">
    <source>
        <dbReference type="Proteomes" id="UP000076532"/>
    </source>
</evidence>
<keyword evidence="1" id="KW-0175">Coiled coil</keyword>
<accession>A0A166WL22</accession>
<protein>
    <recommendedName>
        <fullName evidence="2">Kinetochore protein Sos7 coiled-coil domain-containing protein</fullName>
    </recommendedName>
</protein>
<name>A0A166WL22_9AGAM</name>
<proteinExistence type="predicted"/>
<dbReference type="OrthoDB" id="18959at2759"/>
<dbReference type="GO" id="GO:0051315">
    <property type="term" value="P:attachment of mitotic spindle microtubules to kinetochore"/>
    <property type="evidence" value="ECO:0007669"/>
    <property type="project" value="TreeGrafter"/>
</dbReference>
<dbReference type="AlphaFoldDB" id="A0A166WL22"/>
<feature type="coiled-coil region" evidence="1">
    <location>
        <begin position="179"/>
        <end position="234"/>
    </location>
</feature>
<evidence type="ECO:0000313" key="3">
    <source>
        <dbReference type="EMBL" id="KZP33867.1"/>
    </source>
</evidence>
<dbReference type="InterPro" id="IPR048781">
    <property type="entry name" value="Sos7_CC"/>
</dbReference>
<sequence>MEIEQNLNTNMEASRAFQNSLKDAPLRIVADRDRFKAHKLEGQEETADETLRDPEFVANDVAAQIFFLRKLKFQYLEQNAKDKYIKTIVSDIDDAPLITAATNEQLRTNNTLKKANLKEGKGKLTQKQEDIRTLAPLVEQDYNKAKALTAEASLSQQILDARLALSRLRQAHPAPRLTISAATEQLDQQIARMQEYDETIQEISNSVATVKETVKENAKEVDRLRIKRAEVEKEVKRDDVQIDDGVAVALYDWFTASLDLHRALFSLISHHSPSENSLVLTYRVTPSRELTISLVFVPNTRQLASAEVEGFDDIDVAEVVDLHVLTNDVSGLVAAVLARARGV</sequence>
<dbReference type="PANTHER" id="PTHR37329:SF1">
    <property type="entry name" value="KINETOCHORE PROTEIN SOS7"/>
    <property type="match status" value="1"/>
</dbReference>
<dbReference type="STRING" id="436010.A0A166WL22"/>
<dbReference type="GO" id="GO:0034501">
    <property type="term" value="P:protein localization to kinetochore"/>
    <property type="evidence" value="ECO:0007669"/>
    <property type="project" value="InterPro"/>
</dbReference>
<evidence type="ECO:0000259" key="2">
    <source>
        <dbReference type="Pfam" id="PF20882"/>
    </source>
</evidence>
<dbReference type="PANTHER" id="PTHR37329">
    <property type="entry name" value="KINETOCHORE PROTEIN SOS7"/>
    <property type="match status" value="1"/>
</dbReference>
<gene>
    <name evidence="3" type="ORF">FIBSPDRAFT_772799</name>
</gene>